<accession>A0A2Z7BRL8</accession>
<evidence type="ECO:0000313" key="3">
    <source>
        <dbReference type="Proteomes" id="UP000250235"/>
    </source>
</evidence>
<evidence type="ECO:0000313" key="2">
    <source>
        <dbReference type="EMBL" id="KZV34641.1"/>
    </source>
</evidence>
<sequence length="307" mass="34986">MQMLCMRHRIKTEISTLKGAKELKHSSKNHQQRIVAMGCVHNVQGDESAVSPLALASCTSNDWNSNNNCPPTKPVDTIDLPNQQVYYNSQTQEPTAGFSNNATTIAKQTNGWFSKWRRANLLKRRRIGYAILTTSSWVTSRKNTTTHNTSLCWYQSQATVVKISRSWTSSRNKKTMTFPLRATGKLTRVDICFCWKTSRYTHDSTSWYQTQHRNYVARNNLNVVVLALNANTLIHQLISIRATRLHANDGVSYPAPPKHASTGFTTDQLLAQEPAFTQKYQNHENFQNRSKYGSRPENATQTSKQRF</sequence>
<feature type="region of interest" description="Disordered" evidence="1">
    <location>
        <begin position="284"/>
        <end position="307"/>
    </location>
</feature>
<protein>
    <submittedName>
        <fullName evidence="2">Uncharacterized protein</fullName>
    </submittedName>
</protein>
<dbReference type="Proteomes" id="UP000250235">
    <property type="component" value="Unassembled WGS sequence"/>
</dbReference>
<evidence type="ECO:0000256" key="1">
    <source>
        <dbReference type="SAM" id="MobiDB-lite"/>
    </source>
</evidence>
<keyword evidence="3" id="KW-1185">Reference proteome</keyword>
<reference evidence="2 3" key="1">
    <citation type="journal article" date="2015" name="Proc. Natl. Acad. Sci. U.S.A.">
        <title>The resurrection genome of Boea hygrometrica: A blueprint for survival of dehydration.</title>
        <authorList>
            <person name="Xiao L."/>
            <person name="Yang G."/>
            <person name="Zhang L."/>
            <person name="Yang X."/>
            <person name="Zhao S."/>
            <person name="Ji Z."/>
            <person name="Zhou Q."/>
            <person name="Hu M."/>
            <person name="Wang Y."/>
            <person name="Chen M."/>
            <person name="Xu Y."/>
            <person name="Jin H."/>
            <person name="Xiao X."/>
            <person name="Hu G."/>
            <person name="Bao F."/>
            <person name="Hu Y."/>
            <person name="Wan P."/>
            <person name="Li L."/>
            <person name="Deng X."/>
            <person name="Kuang T."/>
            <person name="Xiang C."/>
            <person name="Zhu J.K."/>
            <person name="Oliver M.J."/>
            <person name="He Y."/>
        </authorList>
    </citation>
    <scope>NUCLEOTIDE SEQUENCE [LARGE SCALE GENOMIC DNA]</scope>
    <source>
        <strain evidence="3">cv. XS01</strain>
    </source>
</reference>
<name>A0A2Z7BRL8_9LAMI</name>
<proteinExistence type="predicted"/>
<gene>
    <name evidence="2" type="ORF">F511_14895</name>
</gene>
<dbReference type="AlphaFoldDB" id="A0A2Z7BRL8"/>
<dbReference type="EMBL" id="KV005023">
    <property type="protein sequence ID" value="KZV34641.1"/>
    <property type="molecule type" value="Genomic_DNA"/>
</dbReference>
<organism evidence="2 3">
    <name type="scientific">Dorcoceras hygrometricum</name>
    <dbReference type="NCBI Taxonomy" id="472368"/>
    <lineage>
        <taxon>Eukaryota</taxon>
        <taxon>Viridiplantae</taxon>
        <taxon>Streptophyta</taxon>
        <taxon>Embryophyta</taxon>
        <taxon>Tracheophyta</taxon>
        <taxon>Spermatophyta</taxon>
        <taxon>Magnoliopsida</taxon>
        <taxon>eudicotyledons</taxon>
        <taxon>Gunneridae</taxon>
        <taxon>Pentapetalae</taxon>
        <taxon>asterids</taxon>
        <taxon>lamiids</taxon>
        <taxon>Lamiales</taxon>
        <taxon>Gesneriaceae</taxon>
        <taxon>Didymocarpoideae</taxon>
        <taxon>Trichosporeae</taxon>
        <taxon>Loxocarpinae</taxon>
        <taxon>Dorcoceras</taxon>
    </lineage>
</organism>